<feature type="region of interest" description="Disordered" evidence="1">
    <location>
        <begin position="93"/>
        <end position="129"/>
    </location>
</feature>
<accession>A0A4Q7VG55</accession>
<dbReference type="AlphaFoldDB" id="A0A4Q7VG55"/>
<evidence type="ECO:0000256" key="1">
    <source>
        <dbReference type="SAM" id="MobiDB-lite"/>
    </source>
</evidence>
<comment type="caution">
    <text evidence="2">The sequence shown here is derived from an EMBL/GenBank/DDBJ whole genome shotgun (WGS) entry which is preliminary data.</text>
</comment>
<reference evidence="2 3" key="1">
    <citation type="submission" date="2019-02" db="EMBL/GenBank/DDBJ databases">
        <title>Genomic Encyclopedia of Type Strains, Phase IV (KMG-IV): sequencing the most valuable type-strain genomes for metagenomic binning, comparative biology and taxonomic classification.</title>
        <authorList>
            <person name="Goeker M."/>
        </authorList>
    </citation>
    <scope>NUCLEOTIDE SEQUENCE [LARGE SCALE GENOMIC DNA]</scope>
    <source>
        <strain evidence="2 3">DSM 19570</strain>
    </source>
</reference>
<feature type="compositionally biased region" description="Low complexity" evidence="1">
    <location>
        <begin position="93"/>
        <end position="112"/>
    </location>
</feature>
<evidence type="ECO:0000313" key="3">
    <source>
        <dbReference type="Proteomes" id="UP000293671"/>
    </source>
</evidence>
<keyword evidence="3" id="KW-1185">Reference proteome</keyword>
<evidence type="ECO:0000313" key="2">
    <source>
        <dbReference type="EMBL" id="RZT94989.1"/>
    </source>
</evidence>
<dbReference type="EMBL" id="SHKP01000007">
    <property type="protein sequence ID" value="RZT94989.1"/>
    <property type="molecule type" value="Genomic_DNA"/>
</dbReference>
<sequence length="129" mass="13507">MTLRCRRTDPRTTLILMTRRWTVLVVWIALALLPMRGFAHAVMLGTGAVGASSVTQIAETVLPPCHVAATDAQPASAGCQMCDLCHGVTAPASAPAAVAEPQPQAPPQSDSSLDAGRQQPDGPFRPPRA</sequence>
<proteinExistence type="predicted"/>
<name>A0A4Q7VG55_9BURK</name>
<gene>
    <name evidence="2" type="ORF">EV670_2735</name>
</gene>
<organism evidence="2 3">
    <name type="scientific">Rivibacter subsaxonicus</name>
    <dbReference type="NCBI Taxonomy" id="457575"/>
    <lineage>
        <taxon>Bacteria</taxon>
        <taxon>Pseudomonadati</taxon>
        <taxon>Pseudomonadota</taxon>
        <taxon>Betaproteobacteria</taxon>
        <taxon>Burkholderiales</taxon>
        <taxon>Rivibacter</taxon>
    </lineage>
</organism>
<evidence type="ECO:0008006" key="4">
    <source>
        <dbReference type="Google" id="ProtNLM"/>
    </source>
</evidence>
<dbReference type="Proteomes" id="UP000293671">
    <property type="component" value="Unassembled WGS sequence"/>
</dbReference>
<protein>
    <recommendedName>
        <fullName evidence="4">DUF2946 family protein</fullName>
    </recommendedName>
</protein>